<keyword evidence="1" id="KW-1133">Transmembrane helix</keyword>
<name>A0ABW1ZTA9_9GAMM</name>
<dbReference type="RefSeq" id="WP_379907535.1">
    <property type="nucleotide sequence ID" value="NZ_JBHSWE010000001.1"/>
</dbReference>
<evidence type="ECO:0000313" key="3">
    <source>
        <dbReference type="Proteomes" id="UP001596422"/>
    </source>
</evidence>
<proteinExistence type="predicted"/>
<keyword evidence="1" id="KW-0472">Membrane</keyword>
<feature type="transmembrane region" description="Helical" evidence="1">
    <location>
        <begin position="48"/>
        <end position="66"/>
    </location>
</feature>
<evidence type="ECO:0000313" key="2">
    <source>
        <dbReference type="EMBL" id="MFC6668985.1"/>
    </source>
</evidence>
<accession>A0ABW1ZTA9</accession>
<reference evidence="3" key="1">
    <citation type="journal article" date="2019" name="Int. J. Syst. Evol. Microbiol.">
        <title>The Global Catalogue of Microorganisms (GCM) 10K type strain sequencing project: providing services to taxonomists for standard genome sequencing and annotation.</title>
        <authorList>
            <consortium name="The Broad Institute Genomics Platform"/>
            <consortium name="The Broad Institute Genome Sequencing Center for Infectious Disease"/>
            <person name="Wu L."/>
            <person name="Ma J."/>
        </authorList>
    </citation>
    <scope>NUCLEOTIDE SEQUENCE [LARGE SCALE GENOMIC DNA]</scope>
    <source>
        <strain evidence="3">NBRC 111756</strain>
    </source>
</reference>
<evidence type="ECO:0000256" key="1">
    <source>
        <dbReference type="SAM" id="Phobius"/>
    </source>
</evidence>
<feature type="transmembrane region" description="Helical" evidence="1">
    <location>
        <begin position="23"/>
        <end position="41"/>
    </location>
</feature>
<protein>
    <submittedName>
        <fullName evidence="2">Uncharacterized protein</fullName>
    </submittedName>
</protein>
<organism evidence="2 3">
    <name type="scientific">Marinobacterium aestuariivivens</name>
    <dbReference type="NCBI Taxonomy" id="1698799"/>
    <lineage>
        <taxon>Bacteria</taxon>
        <taxon>Pseudomonadati</taxon>
        <taxon>Pseudomonadota</taxon>
        <taxon>Gammaproteobacteria</taxon>
        <taxon>Oceanospirillales</taxon>
        <taxon>Oceanospirillaceae</taxon>
        <taxon>Marinobacterium</taxon>
    </lineage>
</organism>
<keyword evidence="1" id="KW-0812">Transmembrane</keyword>
<sequence>MPFVDLYIDFFLLPSGDFIAKQVNYMLIFMAPMVLICSYFLSILNMRAYFSIMVFIISGSLALSYLEQINIRSFTANARAIAYYSSDHPDMTIFSSTLPYRFSSHLSKYDPKSSVSSVKYLDREAVEAAVKGGEPIYLAIDPMSFEWATEEFSLIELKSSSVLVGKYSSSSGEGLIEMMSEVLSRNESGFIKSFGEFVKRRFIPRKWELYRMEHDMLN</sequence>
<dbReference type="Proteomes" id="UP001596422">
    <property type="component" value="Unassembled WGS sequence"/>
</dbReference>
<comment type="caution">
    <text evidence="2">The sequence shown here is derived from an EMBL/GenBank/DDBJ whole genome shotgun (WGS) entry which is preliminary data.</text>
</comment>
<keyword evidence="3" id="KW-1185">Reference proteome</keyword>
<dbReference type="EMBL" id="JBHSWE010000001">
    <property type="protein sequence ID" value="MFC6668985.1"/>
    <property type="molecule type" value="Genomic_DNA"/>
</dbReference>
<gene>
    <name evidence="2" type="ORF">ACFQDL_01830</name>
</gene>